<protein>
    <submittedName>
        <fullName evidence="1">Uncharacterized protein</fullName>
    </submittedName>
</protein>
<keyword evidence="2" id="KW-1185">Reference proteome</keyword>
<evidence type="ECO:0000313" key="2">
    <source>
        <dbReference type="Proteomes" id="UP000093954"/>
    </source>
</evidence>
<dbReference type="EMBL" id="LROS01000033">
    <property type="protein sequence ID" value="OBR91802.1"/>
    <property type="molecule type" value="Genomic_DNA"/>
</dbReference>
<organism evidence="1 2">
    <name type="scientific">Clostridium ragsdalei P11</name>
    <dbReference type="NCBI Taxonomy" id="1353534"/>
    <lineage>
        <taxon>Bacteria</taxon>
        <taxon>Bacillati</taxon>
        <taxon>Bacillota</taxon>
        <taxon>Clostridia</taxon>
        <taxon>Eubacteriales</taxon>
        <taxon>Clostridiaceae</taxon>
        <taxon>Clostridium</taxon>
    </lineage>
</organism>
<reference evidence="1 2" key="1">
    <citation type="journal article" date="2012" name="Front. Microbiol.">
        <title>Draft Genome Sequence of the Virulent Strain 01-B526 of the Fish Pathogen Aeromonas salmonicida.</title>
        <authorList>
            <person name="Charette S.J."/>
            <person name="Brochu F."/>
            <person name="Boyle B."/>
            <person name="Filion G."/>
            <person name="Tanaka K.H."/>
            <person name="Derome N."/>
        </authorList>
    </citation>
    <scope>NUCLEOTIDE SEQUENCE [LARGE SCALE GENOMIC DNA]</scope>
    <source>
        <strain evidence="1 2">P11</strain>
    </source>
</reference>
<gene>
    <name evidence="1" type="ORF">CLRAG_27810</name>
</gene>
<sequence length="151" mass="17417">MKDFSNIYRNSNVYSIKIFKKNTMLYFEIPILWGVRFMVFETNISIAVISPEGKYCIKDFSIFDTNKINESFTSLKVNSINNGVLSLKIKCGLCGNVHYYKYNINKVVKKNIIIGGCELLGFPIFCIGNRKSVEEKILRNTRANKKIYAMI</sequence>
<dbReference type="Proteomes" id="UP000093954">
    <property type="component" value="Unassembled WGS sequence"/>
</dbReference>
<comment type="caution">
    <text evidence="1">The sequence shown here is derived from an EMBL/GenBank/DDBJ whole genome shotgun (WGS) entry which is preliminary data.</text>
</comment>
<accession>A0A1A6AP28</accession>
<proteinExistence type="predicted"/>
<evidence type="ECO:0000313" key="1">
    <source>
        <dbReference type="EMBL" id="OBR91802.1"/>
    </source>
</evidence>
<dbReference type="PATRIC" id="fig|1353534.3.peg.2825"/>
<name>A0A1A6AP28_9CLOT</name>
<dbReference type="AlphaFoldDB" id="A0A1A6AP28"/>